<sequence length="369" mass="42773">MKTIAYYISDYGFGHAARSVALIRHLLAMEKDVKVIICHSFALHFLRESLKDENRVTFRTIETDIGYVLQKDSIEPDIEKLNVEYKKYLQKWNFLIEQERDFLQTNRVNFVISDISAFPFEAAYTLGTPSLGISNFTWHTAYQGLIADPLLKPLKESYEKMTFFFSLAGSKESDWAMKRTKQFGFFARNVDSKEVNRIRELVDPTGEKFVVFFGLGMKIDVGQLERLPIWDSPNCTFIVSSNVQVQRPNVFSIPKDYIESQHYIAAADFVISKPGWGIVSEAVCNRKPLLILDRQTMKEDQNTISFLKANHLCKTITWDELRQLVINEEFINELQSQHKHDGDFLVNQADIISKEILHVLRNKNERVLQ</sequence>
<dbReference type="InterPro" id="IPR053205">
    <property type="entry name" value="GHMP_kinase_L-arabinokinase"/>
</dbReference>
<dbReference type="GO" id="GO:0016740">
    <property type="term" value="F:transferase activity"/>
    <property type="evidence" value="ECO:0007669"/>
    <property type="project" value="UniProtKB-KW"/>
</dbReference>
<keyword evidence="2" id="KW-1185">Reference proteome</keyword>
<accession>A0A327YJB6</accession>
<dbReference type="EMBL" id="QLMH01000004">
    <property type="protein sequence ID" value="RAK20387.1"/>
    <property type="molecule type" value="Genomic_DNA"/>
</dbReference>
<dbReference type="PANTHER" id="PTHR38134:SF2">
    <property type="entry name" value="GALACTOKINASE"/>
    <property type="match status" value="1"/>
</dbReference>
<dbReference type="SUPFAM" id="SSF53756">
    <property type="entry name" value="UDP-Glycosyltransferase/glycogen phosphorylase"/>
    <property type="match status" value="1"/>
</dbReference>
<evidence type="ECO:0000313" key="2">
    <source>
        <dbReference type="Proteomes" id="UP000248555"/>
    </source>
</evidence>
<dbReference type="Gene3D" id="3.40.50.2000">
    <property type="entry name" value="Glycogen Phosphorylase B"/>
    <property type="match status" value="1"/>
</dbReference>
<comment type="caution">
    <text evidence="1">The sequence shown here is derived from an EMBL/GenBank/DDBJ whole genome shotgun (WGS) entry which is preliminary data.</text>
</comment>
<organism evidence="1 2">
    <name type="scientific">Paranoxybacillus vitaminiphilus</name>
    <dbReference type="NCBI Taxonomy" id="581036"/>
    <lineage>
        <taxon>Bacteria</taxon>
        <taxon>Bacillati</taxon>
        <taxon>Bacillota</taxon>
        <taxon>Bacilli</taxon>
        <taxon>Bacillales</taxon>
        <taxon>Anoxybacillaceae</taxon>
        <taxon>Paranoxybacillus</taxon>
    </lineage>
</organism>
<reference evidence="1 2" key="1">
    <citation type="submission" date="2018-06" db="EMBL/GenBank/DDBJ databases">
        <title>Genomic Encyclopedia of Type Strains, Phase III (KMG-III): the genomes of soil and plant-associated and newly described type strains.</title>
        <authorList>
            <person name="Whitman W."/>
        </authorList>
    </citation>
    <scope>NUCLEOTIDE SEQUENCE [LARGE SCALE GENOMIC DNA]</scope>
    <source>
        <strain evidence="1 2">CGMCC 1.8979</strain>
    </source>
</reference>
<dbReference type="AlphaFoldDB" id="A0A327YJB6"/>
<evidence type="ECO:0000313" key="1">
    <source>
        <dbReference type="EMBL" id="RAK20387.1"/>
    </source>
</evidence>
<dbReference type="RefSeq" id="WP_111644695.1">
    <property type="nucleotide sequence ID" value="NZ_QLMH01000004.1"/>
</dbReference>
<keyword evidence="1" id="KW-0808">Transferase</keyword>
<dbReference type="Proteomes" id="UP000248555">
    <property type="component" value="Unassembled WGS sequence"/>
</dbReference>
<dbReference type="PANTHER" id="PTHR38134">
    <property type="entry name" value="SLR1395 PROTEIN"/>
    <property type="match status" value="1"/>
</dbReference>
<protein>
    <submittedName>
        <fullName evidence="1">Glycosyl transferase family 1</fullName>
    </submittedName>
</protein>
<name>A0A327YJB6_9BACL</name>
<proteinExistence type="predicted"/>
<dbReference type="OrthoDB" id="9776616at2"/>
<gene>
    <name evidence="1" type="ORF">B0I26_10438</name>
</gene>